<evidence type="ECO:0000256" key="2">
    <source>
        <dbReference type="ARBA" id="ARBA00022857"/>
    </source>
</evidence>
<dbReference type="InterPro" id="IPR002347">
    <property type="entry name" value="SDR_fam"/>
</dbReference>
<reference evidence="4" key="2">
    <citation type="submission" date="2015-01" db="EMBL/GenBank/DDBJ databases">
        <title>Evolutionary Origins and Diversification of the Mycorrhizal Mutualists.</title>
        <authorList>
            <consortium name="DOE Joint Genome Institute"/>
            <consortium name="Mycorrhizal Genomics Consortium"/>
            <person name="Kohler A."/>
            <person name="Kuo A."/>
            <person name="Nagy L.G."/>
            <person name="Floudas D."/>
            <person name="Copeland A."/>
            <person name="Barry K.W."/>
            <person name="Cichocki N."/>
            <person name="Veneault-Fourrey C."/>
            <person name="LaButti K."/>
            <person name="Lindquist E.A."/>
            <person name="Lipzen A."/>
            <person name="Lundell T."/>
            <person name="Morin E."/>
            <person name="Murat C."/>
            <person name="Riley R."/>
            <person name="Ohm R."/>
            <person name="Sun H."/>
            <person name="Tunlid A."/>
            <person name="Henrissat B."/>
            <person name="Grigoriev I.V."/>
            <person name="Hibbett D.S."/>
            <person name="Martin F."/>
        </authorList>
    </citation>
    <scope>NUCLEOTIDE SEQUENCE [LARGE SCALE GENOMIC DNA]</scope>
    <source>
        <strain evidence="4">Zn</strain>
    </source>
</reference>
<organism evidence="3 4">
    <name type="scientific">Oidiodendron maius (strain Zn)</name>
    <dbReference type="NCBI Taxonomy" id="913774"/>
    <lineage>
        <taxon>Eukaryota</taxon>
        <taxon>Fungi</taxon>
        <taxon>Dikarya</taxon>
        <taxon>Ascomycota</taxon>
        <taxon>Pezizomycotina</taxon>
        <taxon>Leotiomycetes</taxon>
        <taxon>Leotiomycetes incertae sedis</taxon>
        <taxon>Myxotrichaceae</taxon>
        <taxon>Oidiodendron</taxon>
    </lineage>
</organism>
<evidence type="ECO:0000256" key="1">
    <source>
        <dbReference type="ARBA" id="ARBA00006484"/>
    </source>
</evidence>
<dbReference type="AlphaFoldDB" id="A0A0C3GI71"/>
<dbReference type="Pfam" id="PF13561">
    <property type="entry name" value="adh_short_C2"/>
    <property type="match status" value="1"/>
</dbReference>
<dbReference type="PANTHER" id="PTHR42760">
    <property type="entry name" value="SHORT-CHAIN DEHYDROGENASES/REDUCTASES FAMILY MEMBER"/>
    <property type="match status" value="1"/>
</dbReference>
<evidence type="ECO:0000313" key="4">
    <source>
        <dbReference type="Proteomes" id="UP000054321"/>
    </source>
</evidence>
<dbReference type="FunFam" id="3.40.50.720:FF:000084">
    <property type="entry name" value="Short-chain dehydrogenase reductase"/>
    <property type="match status" value="1"/>
</dbReference>
<dbReference type="NCBIfam" id="NF005559">
    <property type="entry name" value="PRK07231.1"/>
    <property type="match status" value="1"/>
</dbReference>
<dbReference type="STRING" id="913774.A0A0C3GI71"/>
<proteinExistence type="inferred from homology"/>
<dbReference type="PROSITE" id="PS00061">
    <property type="entry name" value="ADH_SHORT"/>
    <property type="match status" value="1"/>
</dbReference>
<dbReference type="OrthoDB" id="417891at2759"/>
<dbReference type="HOGENOM" id="CLU_010194_1_0_1"/>
<evidence type="ECO:0000313" key="3">
    <source>
        <dbReference type="EMBL" id="KIM95840.1"/>
    </source>
</evidence>
<gene>
    <name evidence="3" type="ORF">OIDMADRAFT_59622</name>
</gene>
<sequence>MSNILKYVSLSRVVWLCDGGCQAYSRPVQSKSLAGRVAIVTGSSSGVGRAIALALASEGACIVCSDVTPTLRAGGYETDIAPTHEVIARRGKAMFKYADVSSAEDVEALVEAAVAEYGRLDIMINNAGIFCGQNKVTEEPIEAFDKTIGVNTRGVFLGMKYAISQMMKQEPRLSGDRGWIVNISSIGGLVGLSMEPSYCASKGAVVTLTRQVALDYAPDKIHVNVVCPGFLRTAMVRPALEDEKLNKEIHGASPWPNLGKPEDIGKAVLFLSGDGASWITGSVLNVDGGYCTQ</sequence>
<comment type="similarity">
    <text evidence="1">Belongs to the short-chain dehydrogenases/reductases (SDR) family.</text>
</comment>
<dbReference type="PANTHER" id="PTHR42760:SF124">
    <property type="entry name" value="SHORT-CHAIN DEHYDROGENASE_REDUCTASE"/>
    <property type="match status" value="1"/>
</dbReference>
<dbReference type="CDD" id="cd05233">
    <property type="entry name" value="SDR_c"/>
    <property type="match status" value="1"/>
</dbReference>
<dbReference type="Proteomes" id="UP000054321">
    <property type="component" value="Unassembled WGS sequence"/>
</dbReference>
<accession>A0A0C3GI71</accession>
<dbReference type="InParanoid" id="A0A0C3GI71"/>
<reference evidence="3 4" key="1">
    <citation type="submission" date="2014-04" db="EMBL/GenBank/DDBJ databases">
        <authorList>
            <consortium name="DOE Joint Genome Institute"/>
            <person name="Kuo A."/>
            <person name="Martino E."/>
            <person name="Perotto S."/>
            <person name="Kohler A."/>
            <person name="Nagy L.G."/>
            <person name="Floudas D."/>
            <person name="Copeland A."/>
            <person name="Barry K.W."/>
            <person name="Cichocki N."/>
            <person name="Veneault-Fourrey C."/>
            <person name="LaButti K."/>
            <person name="Lindquist E.A."/>
            <person name="Lipzen A."/>
            <person name="Lundell T."/>
            <person name="Morin E."/>
            <person name="Murat C."/>
            <person name="Sun H."/>
            <person name="Tunlid A."/>
            <person name="Henrissat B."/>
            <person name="Grigoriev I.V."/>
            <person name="Hibbett D.S."/>
            <person name="Martin F."/>
            <person name="Nordberg H.P."/>
            <person name="Cantor M.N."/>
            <person name="Hua S.X."/>
        </authorList>
    </citation>
    <scope>NUCLEOTIDE SEQUENCE [LARGE SCALE GENOMIC DNA]</scope>
    <source>
        <strain evidence="3 4">Zn</strain>
    </source>
</reference>
<keyword evidence="2" id="KW-0521">NADP</keyword>
<dbReference type="InterPro" id="IPR036291">
    <property type="entry name" value="NAD(P)-bd_dom_sf"/>
</dbReference>
<dbReference type="EMBL" id="KN832886">
    <property type="protein sequence ID" value="KIM95840.1"/>
    <property type="molecule type" value="Genomic_DNA"/>
</dbReference>
<dbReference type="GO" id="GO:0009688">
    <property type="term" value="P:abscisic acid biosynthetic process"/>
    <property type="evidence" value="ECO:0007669"/>
    <property type="project" value="UniProtKB-ARBA"/>
</dbReference>
<dbReference type="PRINTS" id="PR00080">
    <property type="entry name" value="SDRFAMILY"/>
</dbReference>
<name>A0A0C3GI71_OIDMZ</name>
<dbReference type="PRINTS" id="PR00081">
    <property type="entry name" value="GDHRDH"/>
</dbReference>
<dbReference type="InterPro" id="IPR020904">
    <property type="entry name" value="Sc_DH/Rdtase_CS"/>
</dbReference>
<keyword evidence="4" id="KW-1185">Reference proteome</keyword>
<dbReference type="SUPFAM" id="SSF51735">
    <property type="entry name" value="NAD(P)-binding Rossmann-fold domains"/>
    <property type="match status" value="1"/>
</dbReference>
<protein>
    <submittedName>
        <fullName evidence="3">Uncharacterized protein</fullName>
    </submittedName>
</protein>
<dbReference type="GO" id="GO:0016616">
    <property type="term" value="F:oxidoreductase activity, acting on the CH-OH group of donors, NAD or NADP as acceptor"/>
    <property type="evidence" value="ECO:0007669"/>
    <property type="project" value="TreeGrafter"/>
</dbReference>
<dbReference type="Gene3D" id="3.40.50.720">
    <property type="entry name" value="NAD(P)-binding Rossmann-like Domain"/>
    <property type="match status" value="1"/>
</dbReference>